<dbReference type="PANTHER" id="PTHR47199">
    <property type="entry name" value="PHOTOSYSTEM II STABILITY/ASSEMBLY FACTOR HCF136, CHLOROPLASTIC"/>
    <property type="match status" value="1"/>
</dbReference>
<proteinExistence type="predicted"/>
<dbReference type="Proteomes" id="UP001429984">
    <property type="component" value="Unassembled WGS sequence"/>
</dbReference>
<feature type="domain" description="Photosynthesis system II assembly factor Ycf48/Hcf136-like" evidence="4">
    <location>
        <begin position="164"/>
        <end position="311"/>
    </location>
</feature>
<dbReference type="GO" id="GO:0016787">
    <property type="term" value="F:hydrolase activity"/>
    <property type="evidence" value="ECO:0007669"/>
    <property type="project" value="UniProtKB-KW"/>
</dbReference>
<evidence type="ECO:0000256" key="3">
    <source>
        <dbReference type="SAM" id="SignalP"/>
    </source>
</evidence>
<dbReference type="InterPro" id="IPR028203">
    <property type="entry name" value="PSII_CF48-like_dom"/>
</dbReference>
<keyword evidence="6" id="KW-1185">Reference proteome</keyword>
<evidence type="ECO:0000313" key="5">
    <source>
        <dbReference type="EMBL" id="MBF6024122.1"/>
    </source>
</evidence>
<dbReference type="SUPFAM" id="SSF110296">
    <property type="entry name" value="Oligoxyloglucan reducing end-specific cellobiohydrolase"/>
    <property type="match status" value="1"/>
</dbReference>
<sequence length="356" mass="37835">MKSPAPLAAMLGLAILAAASAATDRSFIDVLDQPSVSSEQASQRLLQASAAAGTRLVAAGARGHIVYSDDRGTSWKQAKVPVSADLTALHFANAREGWAVGHEGVVLHTRDGGATWEVQLDGRRANALVLESVRRMAANGVDPEVVEPLLGEAERAAQEGASRPFLDVWFADAREGFAVGAYNLIFHTRDGGSTWEPWTDRTQNQRFYHLYGIRGGGDGLYIVGELGLALRFDAASGRFVAMQTPYEGSYFGLLTKPGLVLAYGLRGTAYRSRDGGQNWEQVDTGITASITGSTVLPDGRLLLCSQAGDVLLSDDDGASFKRIATKSPMPYTGLAASGDALLLSGLRGARIERPEL</sequence>
<keyword evidence="5" id="KW-0378">Hydrolase</keyword>
<keyword evidence="1" id="KW-0602">Photosynthesis</keyword>
<dbReference type="PANTHER" id="PTHR47199:SF2">
    <property type="entry name" value="PHOTOSYSTEM II STABILITY_ASSEMBLY FACTOR HCF136, CHLOROPLASTIC"/>
    <property type="match status" value="1"/>
</dbReference>
<evidence type="ECO:0000259" key="4">
    <source>
        <dbReference type="Pfam" id="PF14870"/>
    </source>
</evidence>
<comment type="caution">
    <text evidence="5">The sequence shown here is derived from an EMBL/GenBank/DDBJ whole genome shotgun (WGS) entry which is preliminary data.</text>
</comment>
<dbReference type="Gene3D" id="2.130.10.10">
    <property type="entry name" value="YVTN repeat-like/Quinoprotein amine dehydrogenase"/>
    <property type="match status" value="2"/>
</dbReference>
<evidence type="ECO:0000256" key="2">
    <source>
        <dbReference type="ARBA" id="ARBA00023276"/>
    </source>
</evidence>
<reference evidence="5 6" key="1">
    <citation type="submission" date="2020-11" db="EMBL/GenBank/DDBJ databases">
        <title>Draft Genome Sequence and Secondary Metabolite Biosynthetic Potential of the Lysobacter niastensis Type strain DSM 18481.</title>
        <authorList>
            <person name="Turrini P."/>
            <person name="Artuso I."/>
            <person name="Tescari M."/>
            <person name="Lugli G.A."/>
            <person name="Frangipani E."/>
            <person name="Ventura M."/>
            <person name="Visca P."/>
        </authorList>
    </citation>
    <scope>NUCLEOTIDE SEQUENCE [LARGE SCALE GENOMIC DNA]</scope>
    <source>
        <strain evidence="5 6">DSM 18481</strain>
    </source>
</reference>
<dbReference type="Pfam" id="PF14870">
    <property type="entry name" value="PSII_BNR"/>
    <property type="match status" value="2"/>
</dbReference>
<gene>
    <name evidence="5" type="ORF">IU514_08765</name>
</gene>
<evidence type="ECO:0000256" key="1">
    <source>
        <dbReference type="ARBA" id="ARBA00022531"/>
    </source>
</evidence>
<organism evidence="5 6">
    <name type="scientific">Lysobacter niastensis</name>
    <dbReference type="NCBI Taxonomy" id="380629"/>
    <lineage>
        <taxon>Bacteria</taxon>
        <taxon>Pseudomonadati</taxon>
        <taxon>Pseudomonadota</taxon>
        <taxon>Gammaproteobacteria</taxon>
        <taxon>Lysobacterales</taxon>
        <taxon>Lysobacteraceae</taxon>
        <taxon>Lysobacter</taxon>
    </lineage>
</organism>
<keyword evidence="2" id="KW-0604">Photosystem II</keyword>
<name>A0ABS0B5V1_9GAMM</name>
<protein>
    <submittedName>
        <fullName evidence="5">Glycosyl hydrolase</fullName>
    </submittedName>
</protein>
<dbReference type="RefSeq" id="WP_194930717.1">
    <property type="nucleotide sequence ID" value="NZ_JADLZT010000004.1"/>
</dbReference>
<feature type="signal peptide" evidence="3">
    <location>
        <begin position="1"/>
        <end position="21"/>
    </location>
</feature>
<dbReference type="CDD" id="cd15482">
    <property type="entry name" value="Sialidase_non-viral"/>
    <property type="match status" value="1"/>
</dbReference>
<feature type="domain" description="Photosynthesis system II assembly factor Ycf48/Hcf136-like" evidence="4">
    <location>
        <begin position="73"/>
        <end position="129"/>
    </location>
</feature>
<accession>A0ABS0B5V1</accession>
<evidence type="ECO:0000313" key="6">
    <source>
        <dbReference type="Proteomes" id="UP001429984"/>
    </source>
</evidence>
<dbReference type="EMBL" id="JADLZT010000004">
    <property type="protein sequence ID" value="MBF6024122.1"/>
    <property type="molecule type" value="Genomic_DNA"/>
</dbReference>
<keyword evidence="3" id="KW-0732">Signal</keyword>
<feature type="chain" id="PRO_5047525042" evidence="3">
    <location>
        <begin position="22"/>
        <end position="356"/>
    </location>
</feature>
<dbReference type="InterPro" id="IPR015943">
    <property type="entry name" value="WD40/YVTN_repeat-like_dom_sf"/>
</dbReference>